<dbReference type="Pfam" id="PF13508">
    <property type="entry name" value="Acetyltransf_7"/>
    <property type="match status" value="1"/>
</dbReference>
<dbReference type="Proteomes" id="UP000428260">
    <property type="component" value="Chromosome"/>
</dbReference>
<dbReference type="PROSITE" id="PS51186">
    <property type="entry name" value="GNAT"/>
    <property type="match status" value="1"/>
</dbReference>
<protein>
    <submittedName>
        <fullName evidence="4">GNAT family N-acetyltransferase</fullName>
    </submittedName>
</protein>
<dbReference type="PANTHER" id="PTHR43800:SF1">
    <property type="entry name" value="PEPTIDYL-LYSINE N-ACETYLTRANSFERASE YJAB"/>
    <property type="match status" value="1"/>
</dbReference>
<dbReference type="KEGG" id="mcos:GM418_22350"/>
<evidence type="ECO:0000313" key="5">
    <source>
        <dbReference type="Proteomes" id="UP000428260"/>
    </source>
</evidence>
<reference evidence="4" key="1">
    <citation type="submission" date="2019-11" db="EMBL/GenBank/DDBJ databases">
        <authorList>
            <person name="Zheng R.K."/>
            <person name="Sun C.M."/>
        </authorList>
    </citation>
    <scope>NUCLEOTIDE SEQUENCE [LARGE SCALE GENOMIC DNA]</scope>
    <source>
        <strain evidence="4">WC007</strain>
    </source>
</reference>
<evidence type="ECO:0000313" key="4">
    <source>
        <dbReference type="EMBL" id="QGY46303.1"/>
    </source>
</evidence>
<keyword evidence="5" id="KW-1185">Reference proteome</keyword>
<evidence type="ECO:0000259" key="3">
    <source>
        <dbReference type="PROSITE" id="PS51186"/>
    </source>
</evidence>
<keyword evidence="2" id="KW-0012">Acyltransferase</keyword>
<dbReference type="SUPFAM" id="SSF55729">
    <property type="entry name" value="Acyl-CoA N-acyltransferases (Nat)"/>
    <property type="match status" value="1"/>
</dbReference>
<evidence type="ECO:0000256" key="2">
    <source>
        <dbReference type="ARBA" id="ARBA00023315"/>
    </source>
</evidence>
<sequence>MKKHDLKIIAFRDSLKKQIVDVWEQSVSATHNFLKPDDFEGIKKLVTEMDFSAFDLRCLMHNDKVIGFVGVAGKKVEMLFLLPDYFGQGLGKKLMNFAYTELGASEVDVNEQNTDAVAFYKKIGYKIYERTDKDEQKRDYPILKMKRKTNKPYGAQN</sequence>
<name>A0A6I6K3X6_9BACT</name>
<organism evidence="4 5">
    <name type="scientific">Maribellus comscasis</name>
    <dbReference type="NCBI Taxonomy" id="2681766"/>
    <lineage>
        <taxon>Bacteria</taxon>
        <taxon>Pseudomonadati</taxon>
        <taxon>Bacteroidota</taxon>
        <taxon>Bacteroidia</taxon>
        <taxon>Marinilabiliales</taxon>
        <taxon>Prolixibacteraceae</taxon>
        <taxon>Maribellus</taxon>
    </lineage>
</organism>
<dbReference type="InterPro" id="IPR016181">
    <property type="entry name" value="Acyl_CoA_acyltransferase"/>
</dbReference>
<dbReference type="AlphaFoldDB" id="A0A6I6K3X6"/>
<evidence type="ECO:0000256" key="1">
    <source>
        <dbReference type="ARBA" id="ARBA00022679"/>
    </source>
</evidence>
<keyword evidence="1 4" id="KW-0808">Transferase</keyword>
<proteinExistence type="predicted"/>
<feature type="domain" description="N-acetyltransferase" evidence="3">
    <location>
        <begin position="6"/>
        <end position="147"/>
    </location>
</feature>
<dbReference type="PANTHER" id="PTHR43800">
    <property type="entry name" value="PEPTIDYL-LYSINE N-ACETYLTRANSFERASE YJAB"/>
    <property type="match status" value="1"/>
</dbReference>
<dbReference type="GO" id="GO:0016747">
    <property type="term" value="F:acyltransferase activity, transferring groups other than amino-acyl groups"/>
    <property type="evidence" value="ECO:0007669"/>
    <property type="project" value="InterPro"/>
</dbReference>
<gene>
    <name evidence="4" type="ORF">GM418_22350</name>
</gene>
<dbReference type="CDD" id="cd04301">
    <property type="entry name" value="NAT_SF"/>
    <property type="match status" value="1"/>
</dbReference>
<dbReference type="Gene3D" id="3.40.630.30">
    <property type="match status" value="1"/>
</dbReference>
<accession>A0A6I6K3X6</accession>
<dbReference type="EMBL" id="CP046401">
    <property type="protein sequence ID" value="QGY46303.1"/>
    <property type="molecule type" value="Genomic_DNA"/>
</dbReference>
<dbReference type="RefSeq" id="WP_158869440.1">
    <property type="nucleotide sequence ID" value="NZ_CP046401.1"/>
</dbReference>
<dbReference type="InterPro" id="IPR000182">
    <property type="entry name" value="GNAT_dom"/>
</dbReference>